<reference evidence="3" key="2">
    <citation type="submission" date="2020-04" db="EMBL/GenBank/DDBJ databases">
        <authorList>
            <consortium name="NCBI Genome Project"/>
        </authorList>
    </citation>
    <scope>NUCLEOTIDE SEQUENCE</scope>
    <source>
        <strain evidence="3">CBS 304.34</strain>
    </source>
</reference>
<organism evidence="1">
    <name type="scientific">Mytilinidion resinicola</name>
    <dbReference type="NCBI Taxonomy" id="574789"/>
    <lineage>
        <taxon>Eukaryota</taxon>
        <taxon>Fungi</taxon>
        <taxon>Dikarya</taxon>
        <taxon>Ascomycota</taxon>
        <taxon>Pezizomycotina</taxon>
        <taxon>Dothideomycetes</taxon>
        <taxon>Pleosporomycetidae</taxon>
        <taxon>Mytilinidiales</taxon>
        <taxon>Mytilinidiaceae</taxon>
        <taxon>Mytilinidion</taxon>
    </lineage>
</organism>
<reference evidence="3" key="3">
    <citation type="submission" date="2025-04" db="UniProtKB">
        <authorList>
            <consortium name="RefSeq"/>
        </authorList>
    </citation>
    <scope>IDENTIFICATION</scope>
    <source>
        <strain evidence="3">CBS 304.34</strain>
    </source>
</reference>
<evidence type="ECO:0000313" key="2">
    <source>
        <dbReference type="Proteomes" id="UP000504636"/>
    </source>
</evidence>
<dbReference type="AlphaFoldDB" id="A0A6A6ZAP5"/>
<proteinExistence type="predicted"/>
<protein>
    <submittedName>
        <fullName evidence="1 3">Uncharacterized protein</fullName>
    </submittedName>
</protein>
<dbReference type="Proteomes" id="UP000504636">
    <property type="component" value="Unplaced"/>
</dbReference>
<dbReference type="GeneID" id="54465710"/>
<reference evidence="1 3" key="1">
    <citation type="journal article" date="2020" name="Stud. Mycol.">
        <title>101 Dothideomycetes genomes: a test case for predicting lifestyles and emergence of pathogens.</title>
        <authorList>
            <person name="Haridas S."/>
            <person name="Albert R."/>
            <person name="Binder M."/>
            <person name="Bloem J."/>
            <person name="Labutti K."/>
            <person name="Salamov A."/>
            <person name="Andreopoulos B."/>
            <person name="Baker S."/>
            <person name="Barry K."/>
            <person name="Bills G."/>
            <person name="Bluhm B."/>
            <person name="Cannon C."/>
            <person name="Castanera R."/>
            <person name="Culley D."/>
            <person name="Daum C."/>
            <person name="Ezra D."/>
            <person name="Gonzalez J."/>
            <person name="Henrissat B."/>
            <person name="Kuo A."/>
            <person name="Liang C."/>
            <person name="Lipzen A."/>
            <person name="Lutzoni F."/>
            <person name="Magnuson J."/>
            <person name="Mondo S."/>
            <person name="Nolan M."/>
            <person name="Ohm R."/>
            <person name="Pangilinan J."/>
            <person name="Park H.-J."/>
            <person name="Ramirez L."/>
            <person name="Alfaro M."/>
            <person name="Sun H."/>
            <person name="Tritt A."/>
            <person name="Yoshinaga Y."/>
            <person name="Zwiers L.-H."/>
            <person name="Turgeon B."/>
            <person name="Goodwin S."/>
            <person name="Spatafora J."/>
            <person name="Crous P."/>
            <person name="Grigoriev I."/>
        </authorList>
    </citation>
    <scope>NUCLEOTIDE SEQUENCE</scope>
    <source>
        <strain evidence="1 3">CBS 304.34</strain>
    </source>
</reference>
<accession>A0A6A6ZAP5</accession>
<evidence type="ECO:0000313" key="3">
    <source>
        <dbReference type="RefSeq" id="XP_033584872.1"/>
    </source>
</evidence>
<name>A0A6A6ZAP5_9PEZI</name>
<gene>
    <name evidence="1 3" type="ORF">BDZ99DRAFT_514129</name>
</gene>
<evidence type="ECO:0000313" key="1">
    <source>
        <dbReference type="EMBL" id="KAF2817908.1"/>
    </source>
</evidence>
<dbReference type="RefSeq" id="XP_033584872.1">
    <property type="nucleotide sequence ID" value="XM_033724817.1"/>
</dbReference>
<keyword evidence="2" id="KW-1185">Reference proteome</keyword>
<dbReference type="EMBL" id="MU003692">
    <property type="protein sequence ID" value="KAF2817908.1"/>
    <property type="molecule type" value="Genomic_DNA"/>
</dbReference>
<sequence length="248" mass="27572">MAQPAAQQNRAIHRITGPIWDRIAGFAQESTAAVEILYSSDNTGDVVCTISAPAAAGLRTLLSLRQVNHVIGDAAERVLFNGRLFKFLNLLHLSFFYVVYLRGRTHLLWFIDVQCVYAVSRSNPVNALVWADIQHANPRSVTLRPVMEPLATFFHRAVKAQTEIFPDIPATLLDLRNVNGDYVLRYDVDTIVHHPVIDPDTTPDFFFGRPAATTAGVAILMWKFERRRPGAAARVDGTLGPWEALLGV</sequence>